<gene>
    <name evidence="2" type="ORF">TrRE_jg9203</name>
</gene>
<keyword evidence="3" id="KW-1185">Reference proteome</keyword>
<reference evidence="2" key="1">
    <citation type="submission" date="2022-07" db="EMBL/GenBank/DDBJ databases">
        <title>Genome analysis of Parmales, a sister group of diatoms, reveals the evolutionary specialization of diatoms from phago-mixotrophs to photoautotrophs.</title>
        <authorList>
            <person name="Ban H."/>
            <person name="Sato S."/>
            <person name="Yoshikawa S."/>
            <person name="Kazumasa Y."/>
            <person name="Nakamura Y."/>
            <person name="Ichinomiya M."/>
            <person name="Saitoh K."/>
            <person name="Sato N."/>
            <person name="Blanc-Mathieu R."/>
            <person name="Endo H."/>
            <person name="Kuwata A."/>
            <person name="Ogata H."/>
        </authorList>
    </citation>
    <scope>NUCLEOTIDE SEQUENCE</scope>
</reference>
<dbReference type="EMBL" id="BRXZ01003638">
    <property type="protein sequence ID" value="GMH58961.1"/>
    <property type="molecule type" value="Genomic_DNA"/>
</dbReference>
<evidence type="ECO:0000313" key="3">
    <source>
        <dbReference type="Proteomes" id="UP001165082"/>
    </source>
</evidence>
<organism evidence="2 3">
    <name type="scientific">Triparma retinervis</name>
    <dbReference type="NCBI Taxonomy" id="2557542"/>
    <lineage>
        <taxon>Eukaryota</taxon>
        <taxon>Sar</taxon>
        <taxon>Stramenopiles</taxon>
        <taxon>Ochrophyta</taxon>
        <taxon>Bolidophyceae</taxon>
        <taxon>Parmales</taxon>
        <taxon>Triparmaceae</taxon>
        <taxon>Triparma</taxon>
    </lineage>
</organism>
<feature type="region of interest" description="Disordered" evidence="1">
    <location>
        <begin position="1"/>
        <end position="138"/>
    </location>
</feature>
<proteinExistence type="predicted"/>
<dbReference type="AlphaFoldDB" id="A0A9W6ZVV2"/>
<feature type="compositionally biased region" description="Basic and acidic residues" evidence="1">
    <location>
        <begin position="22"/>
        <end position="36"/>
    </location>
</feature>
<protein>
    <submittedName>
        <fullName evidence="2">Uncharacterized protein</fullName>
    </submittedName>
</protein>
<feature type="compositionally biased region" description="Low complexity" evidence="1">
    <location>
        <begin position="37"/>
        <end position="68"/>
    </location>
</feature>
<evidence type="ECO:0000256" key="1">
    <source>
        <dbReference type="SAM" id="MobiDB-lite"/>
    </source>
</evidence>
<sequence>MTSQKKTSNNKTSNNKTSKQATSKEKKGGNCKEEKNINGANTSGDMSGDTSSDTSVDTSGNSSFSSFSEPKNGPTNTLGSEGKINKNKSKRDGRRESRRSSIVRSVNIVQKQNMEQQHKRRDSGSSPGQRRASILEAISSVPGFEGALGTRGKGGQKENYWKELAYKLNQYGPPSVYFAATPSLPQDPFLLSQMSRNVSRDGVYDLCGTP</sequence>
<name>A0A9W6ZVV2_9STRA</name>
<feature type="non-terminal residue" evidence="2">
    <location>
        <position position="210"/>
    </location>
</feature>
<feature type="compositionally biased region" description="Low complexity" evidence="1">
    <location>
        <begin position="1"/>
        <end position="21"/>
    </location>
</feature>
<dbReference type="Proteomes" id="UP001165082">
    <property type="component" value="Unassembled WGS sequence"/>
</dbReference>
<comment type="caution">
    <text evidence="2">The sequence shown here is derived from an EMBL/GenBank/DDBJ whole genome shotgun (WGS) entry which is preliminary data.</text>
</comment>
<accession>A0A9W6ZVV2</accession>
<evidence type="ECO:0000313" key="2">
    <source>
        <dbReference type="EMBL" id="GMH58961.1"/>
    </source>
</evidence>